<protein>
    <submittedName>
        <fullName evidence="1">Flagellin</fullName>
    </submittedName>
</protein>
<organism evidence="1 2">
    <name type="scientific">Antarcticirhabdus aurantiaca</name>
    <dbReference type="NCBI Taxonomy" id="2606717"/>
    <lineage>
        <taxon>Bacteria</taxon>
        <taxon>Pseudomonadati</taxon>
        <taxon>Pseudomonadota</taxon>
        <taxon>Alphaproteobacteria</taxon>
        <taxon>Hyphomicrobiales</taxon>
        <taxon>Aurantimonadaceae</taxon>
        <taxon>Antarcticirhabdus</taxon>
    </lineage>
</organism>
<sequence length="838" mass="84353">MTSVNTNAAALTALRTLQQTNNAMDATQNRISTGYKIGEAKDNAAYWSISTTLKSDNKSLATVKDALGLGAATVDVAYEALNSTKDVLDELSAKITSARQEGIDRTKLQQEIKDLQNQLKSIAGGASFSGENWLSVDSSNNSTYSASKEVVASFSRSASGSISIGTISVDISDVKLFDANANANGILDGQVSLGLGFGGNAASGPAPAKQGLDTAVSTAGFSVGTVKAGEVTLGTWSATGADVNDSLTFNIAVDGGAPAAVRVALTNVATRATFETDLNNAIDAAVGAGRVTATIDPTTNKIKFTSDATGAGSSIAVTSLAAVDGDGVTTSNLGMVPNGGFGTSAAATTGPVNALTATASQDVGDSLKFRFQYDGETYETTVALTNGGVAATAAFATDLKTAIASATKISDGTILGAGKVNVVADITGGAEKLTFSTVGEGPNKNFGILSQTFIDTDNDGTLSTQSHLGAHITAGVVAGSGTSKNIDFTYDATGYDAGDRLQFEVTLYTPDAVTGAPIANKKTVTIASAANVTDMKNNLQSAFDTAYGAGKVTVANPAGNTIRFNTTALGSGAGIAFDNFVSLDGNGAVSSTAGFLTANVSNAGRDAVATATNASALAGSTFSGPMVFDDGDALTFDLAIDGGTATKVTINKATVDAALGGSAGTVSSGTQFATVVNKALQNAGLAAAVTASDVSGNLKLTKATAGDGSLAISNVVNTSGSNTVSVVDIDLTSVAFTSLTTSQQKQAIEAYVNIVDSAAKSVTAAAAKLGSTAKRIDLQKEFAQTLMDTIEKGVGNLVDADMSEESTKLQALQVKQQLGVQALSIANQSAQQLLRLFQ</sequence>
<dbReference type="Proteomes" id="UP001163223">
    <property type="component" value="Chromosome"/>
</dbReference>
<keyword evidence="1" id="KW-0282">Flagellum</keyword>
<keyword evidence="2" id="KW-1185">Reference proteome</keyword>
<evidence type="ECO:0000313" key="2">
    <source>
        <dbReference type="Proteomes" id="UP001163223"/>
    </source>
</evidence>
<accession>A0ACD4NMT4</accession>
<reference evidence="1" key="1">
    <citation type="submission" date="2022-11" db="EMBL/GenBank/DDBJ databases">
        <title>beta-Carotene-producing bacterium, Jeongeuplla avenae sp. nov., alleviates the salt stress of Arabidopsis seedlings.</title>
        <authorList>
            <person name="Jiang L."/>
            <person name="Lee J."/>
        </authorList>
    </citation>
    <scope>NUCLEOTIDE SEQUENCE</scope>
    <source>
        <strain evidence="1">DY_R2A_6</strain>
    </source>
</reference>
<evidence type="ECO:0000313" key="1">
    <source>
        <dbReference type="EMBL" id="WAJ27931.1"/>
    </source>
</evidence>
<gene>
    <name evidence="1" type="ORF">OXU80_24340</name>
</gene>
<keyword evidence="1" id="KW-0966">Cell projection</keyword>
<dbReference type="EMBL" id="CP113520">
    <property type="protein sequence ID" value="WAJ27931.1"/>
    <property type="molecule type" value="Genomic_DNA"/>
</dbReference>
<proteinExistence type="predicted"/>
<keyword evidence="1" id="KW-0969">Cilium</keyword>
<name>A0ACD4NMT4_9HYPH</name>